<proteinExistence type="inferred from homology"/>
<keyword evidence="5" id="KW-0810">Translation regulation</keyword>
<dbReference type="AlphaFoldDB" id="A0AAV6V423"/>
<dbReference type="CDD" id="cd23821">
    <property type="entry name" value="RWD_IMPACT"/>
    <property type="match status" value="1"/>
</dbReference>
<name>A0AAV6V423_9ARAC</name>
<keyword evidence="4" id="KW-0678">Repressor</keyword>
<dbReference type="PROSITE" id="PS50908">
    <property type="entry name" value="RWD"/>
    <property type="match status" value="1"/>
</dbReference>
<evidence type="ECO:0000256" key="1">
    <source>
        <dbReference type="ARBA" id="ARBA00004496"/>
    </source>
</evidence>
<evidence type="ECO:0000256" key="6">
    <source>
        <dbReference type="ARBA" id="ARBA00023016"/>
    </source>
</evidence>
<organism evidence="8 9">
    <name type="scientific">Oedothorax gibbosus</name>
    <dbReference type="NCBI Taxonomy" id="931172"/>
    <lineage>
        <taxon>Eukaryota</taxon>
        <taxon>Metazoa</taxon>
        <taxon>Ecdysozoa</taxon>
        <taxon>Arthropoda</taxon>
        <taxon>Chelicerata</taxon>
        <taxon>Arachnida</taxon>
        <taxon>Araneae</taxon>
        <taxon>Araneomorphae</taxon>
        <taxon>Entelegynae</taxon>
        <taxon>Araneoidea</taxon>
        <taxon>Linyphiidae</taxon>
        <taxon>Erigoninae</taxon>
        <taxon>Oedothorax</taxon>
    </lineage>
</organism>
<dbReference type="PANTHER" id="PTHR16301">
    <property type="entry name" value="IMPACT-RELATED"/>
    <property type="match status" value="1"/>
</dbReference>
<keyword evidence="9" id="KW-1185">Reference proteome</keyword>
<protein>
    <recommendedName>
        <fullName evidence="7">RWD domain-containing protein</fullName>
    </recommendedName>
</protein>
<gene>
    <name evidence="8" type="ORF">JTE90_020724</name>
</gene>
<keyword evidence="3" id="KW-0963">Cytoplasm</keyword>
<accession>A0AAV6V423</accession>
<evidence type="ECO:0000256" key="5">
    <source>
        <dbReference type="ARBA" id="ARBA00022845"/>
    </source>
</evidence>
<feature type="domain" description="RWD" evidence="7">
    <location>
        <begin position="13"/>
        <end position="112"/>
    </location>
</feature>
<dbReference type="SUPFAM" id="SSF54495">
    <property type="entry name" value="UBC-like"/>
    <property type="match status" value="1"/>
</dbReference>
<dbReference type="GO" id="GO:0006446">
    <property type="term" value="P:regulation of translational initiation"/>
    <property type="evidence" value="ECO:0007669"/>
    <property type="project" value="TreeGrafter"/>
</dbReference>
<dbReference type="PROSITE" id="PS00910">
    <property type="entry name" value="UPF0029"/>
    <property type="match status" value="1"/>
</dbReference>
<dbReference type="InterPro" id="IPR036956">
    <property type="entry name" value="Impact_N_sf"/>
</dbReference>
<evidence type="ECO:0000259" key="7">
    <source>
        <dbReference type="PROSITE" id="PS50908"/>
    </source>
</evidence>
<evidence type="ECO:0000256" key="3">
    <source>
        <dbReference type="ARBA" id="ARBA00022490"/>
    </source>
</evidence>
<dbReference type="Proteomes" id="UP000827092">
    <property type="component" value="Unassembled WGS sequence"/>
</dbReference>
<dbReference type="InterPro" id="IPR001498">
    <property type="entry name" value="Impact_N"/>
</dbReference>
<dbReference type="EMBL" id="JAFNEN010000159">
    <property type="protein sequence ID" value="KAG8191475.1"/>
    <property type="molecule type" value="Genomic_DNA"/>
</dbReference>
<dbReference type="SUPFAM" id="SSF54211">
    <property type="entry name" value="Ribosomal protein S5 domain 2-like"/>
    <property type="match status" value="1"/>
</dbReference>
<dbReference type="InterPro" id="IPR020569">
    <property type="entry name" value="UPF0029_Impact_CS"/>
</dbReference>
<dbReference type="InterPro" id="IPR020568">
    <property type="entry name" value="Ribosomal_Su5_D2-typ_SF"/>
</dbReference>
<sequence>MESSTENKTLQEEEIEALSSIYGEEWVLEDYNERVYSINITSSSKKCLYFQVILPNSYPLKSPPVYRISCPWMSRQAKNRLSLILDEIYSENIGESIIYQWIIHVQDFINEQDVNGASSTFEDCSAELAENLLAVDLLDKVDKLAYSDASNGGWSDEIPLIQHGETIMDRKSVFQAHVAKVVSVKQVKQVLQNLKENKKIAIATHNIYAYRISRENQSFIQDCEDDGETKAGSVLLHLLQVLDVSNVLVMVSRWYGGIHLGADRFKHINNAARSVLLDSGFITKKETPKKSKKTAC</sequence>
<dbReference type="Gene3D" id="3.30.230.30">
    <property type="entry name" value="Impact, N-terminal domain"/>
    <property type="match status" value="1"/>
</dbReference>
<dbReference type="InterPro" id="IPR016135">
    <property type="entry name" value="UBQ-conjugating_enzyme/RWD"/>
</dbReference>
<dbReference type="GO" id="GO:0005737">
    <property type="term" value="C:cytoplasm"/>
    <property type="evidence" value="ECO:0007669"/>
    <property type="project" value="UniProtKB-SubCell"/>
</dbReference>
<dbReference type="Gene3D" id="3.10.110.10">
    <property type="entry name" value="Ubiquitin Conjugating Enzyme"/>
    <property type="match status" value="1"/>
</dbReference>
<comment type="similarity">
    <text evidence="2">Belongs to the IMPACT family.</text>
</comment>
<comment type="subcellular location">
    <subcellularLocation>
        <location evidence="1">Cytoplasm</location>
    </subcellularLocation>
</comment>
<comment type="caution">
    <text evidence="8">The sequence shown here is derived from an EMBL/GenBank/DDBJ whole genome shotgun (WGS) entry which is preliminary data.</text>
</comment>
<evidence type="ECO:0000256" key="4">
    <source>
        <dbReference type="ARBA" id="ARBA00022491"/>
    </source>
</evidence>
<evidence type="ECO:0000256" key="2">
    <source>
        <dbReference type="ARBA" id="ARBA00007665"/>
    </source>
</evidence>
<dbReference type="GO" id="GO:0140469">
    <property type="term" value="P:GCN2-mediated signaling"/>
    <property type="evidence" value="ECO:0007669"/>
    <property type="project" value="TreeGrafter"/>
</dbReference>
<dbReference type="PANTHER" id="PTHR16301:SF25">
    <property type="entry name" value="PROTEIN IMPACT"/>
    <property type="match status" value="1"/>
</dbReference>
<dbReference type="SMART" id="SM00591">
    <property type="entry name" value="RWD"/>
    <property type="match status" value="1"/>
</dbReference>
<dbReference type="InterPro" id="IPR006575">
    <property type="entry name" value="RWD_dom"/>
</dbReference>
<dbReference type="InterPro" id="IPR023582">
    <property type="entry name" value="Impact"/>
</dbReference>
<evidence type="ECO:0000313" key="8">
    <source>
        <dbReference type="EMBL" id="KAG8191475.1"/>
    </source>
</evidence>
<evidence type="ECO:0000313" key="9">
    <source>
        <dbReference type="Proteomes" id="UP000827092"/>
    </source>
</evidence>
<dbReference type="Pfam" id="PF01205">
    <property type="entry name" value="Impact_N"/>
    <property type="match status" value="1"/>
</dbReference>
<reference evidence="8 9" key="1">
    <citation type="journal article" date="2022" name="Nat. Ecol. Evol.">
        <title>A masculinizing supergene underlies an exaggerated male reproductive morph in a spider.</title>
        <authorList>
            <person name="Hendrickx F."/>
            <person name="De Corte Z."/>
            <person name="Sonet G."/>
            <person name="Van Belleghem S.M."/>
            <person name="Kostlbacher S."/>
            <person name="Vangestel C."/>
        </authorList>
    </citation>
    <scope>NUCLEOTIDE SEQUENCE [LARGE SCALE GENOMIC DNA]</scope>
    <source>
        <strain evidence="8">W744_W776</strain>
    </source>
</reference>
<dbReference type="Pfam" id="PF05773">
    <property type="entry name" value="RWD"/>
    <property type="match status" value="1"/>
</dbReference>
<keyword evidence="6" id="KW-0346">Stress response</keyword>